<evidence type="ECO:0000256" key="2">
    <source>
        <dbReference type="SAM" id="Phobius"/>
    </source>
</evidence>
<name>A0ABR1KNJ6_9PEZI</name>
<keyword evidence="2" id="KW-0472">Membrane</keyword>
<protein>
    <recommendedName>
        <fullName evidence="5">Secreted protein</fullName>
    </recommendedName>
</protein>
<keyword evidence="2" id="KW-1133">Transmembrane helix</keyword>
<sequence>MHKEVERGRRRCHVLLNLGLACSCGALALVLSDCGRLSHCSKSVRTSTNTPQMRATLASELSLLCPPSYTSYFSSTSSPLSSTLHPRSMAPSASPAAVGSLGPRRPHLAL</sequence>
<keyword evidence="2" id="KW-0812">Transmembrane</keyword>
<evidence type="ECO:0000256" key="1">
    <source>
        <dbReference type="SAM" id="MobiDB-lite"/>
    </source>
</evidence>
<proteinExistence type="predicted"/>
<feature type="region of interest" description="Disordered" evidence="1">
    <location>
        <begin position="73"/>
        <end position="110"/>
    </location>
</feature>
<organism evidence="3 4">
    <name type="scientific">Phyllosticta citriasiana</name>
    <dbReference type="NCBI Taxonomy" id="595635"/>
    <lineage>
        <taxon>Eukaryota</taxon>
        <taxon>Fungi</taxon>
        <taxon>Dikarya</taxon>
        <taxon>Ascomycota</taxon>
        <taxon>Pezizomycotina</taxon>
        <taxon>Dothideomycetes</taxon>
        <taxon>Dothideomycetes incertae sedis</taxon>
        <taxon>Botryosphaeriales</taxon>
        <taxon>Phyllostictaceae</taxon>
        <taxon>Phyllosticta</taxon>
    </lineage>
</organism>
<dbReference type="EMBL" id="JBBPHU010000005">
    <property type="protein sequence ID" value="KAK7517534.1"/>
    <property type="molecule type" value="Genomic_DNA"/>
</dbReference>
<comment type="caution">
    <text evidence="3">The sequence shown here is derived from an EMBL/GenBank/DDBJ whole genome shotgun (WGS) entry which is preliminary data.</text>
</comment>
<feature type="compositionally biased region" description="Low complexity" evidence="1">
    <location>
        <begin position="73"/>
        <end position="103"/>
    </location>
</feature>
<feature type="transmembrane region" description="Helical" evidence="2">
    <location>
        <begin position="12"/>
        <end position="31"/>
    </location>
</feature>
<evidence type="ECO:0008006" key="5">
    <source>
        <dbReference type="Google" id="ProtNLM"/>
    </source>
</evidence>
<gene>
    <name evidence="3" type="ORF">IWZ03DRAFT_174475</name>
</gene>
<evidence type="ECO:0000313" key="4">
    <source>
        <dbReference type="Proteomes" id="UP001363622"/>
    </source>
</evidence>
<reference evidence="3 4" key="1">
    <citation type="submission" date="2024-04" db="EMBL/GenBank/DDBJ databases">
        <title>Phyllosticta paracitricarpa is synonymous to the EU quarantine fungus P. citricarpa based on phylogenomic analyses.</title>
        <authorList>
            <consortium name="Lawrence Berkeley National Laboratory"/>
            <person name="Van Ingen-Buijs V.A."/>
            <person name="Van Westerhoven A.C."/>
            <person name="Haridas S."/>
            <person name="Skiadas P."/>
            <person name="Martin F."/>
            <person name="Groenewald J.Z."/>
            <person name="Crous P.W."/>
            <person name="Seidl M.F."/>
        </authorList>
    </citation>
    <scope>NUCLEOTIDE SEQUENCE [LARGE SCALE GENOMIC DNA]</scope>
    <source>
        <strain evidence="3 4">CBS 123371</strain>
    </source>
</reference>
<keyword evidence="4" id="KW-1185">Reference proteome</keyword>
<dbReference type="Proteomes" id="UP001363622">
    <property type="component" value="Unassembled WGS sequence"/>
</dbReference>
<accession>A0ABR1KNJ6</accession>
<dbReference type="PROSITE" id="PS51257">
    <property type="entry name" value="PROKAR_LIPOPROTEIN"/>
    <property type="match status" value="1"/>
</dbReference>
<evidence type="ECO:0000313" key="3">
    <source>
        <dbReference type="EMBL" id="KAK7517534.1"/>
    </source>
</evidence>